<feature type="domain" description="TauD/TfdA-like" evidence="2">
    <location>
        <begin position="86"/>
        <end position="203"/>
    </location>
</feature>
<evidence type="ECO:0000313" key="3">
    <source>
        <dbReference type="EMBL" id="CAJ2510458.1"/>
    </source>
</evidence>
<comment type="caution">
    <text evidence="3">The sequence shown here is derived from an EMBL/GenBank/DDBJ whole genome shotgun (WGS) entry which is preliminary data.</text>
</comment>
<dbReference type="AlphaFoldDB" id="A0AAI8YMQ6"/>
<protein>
    <submittedName>
        <fullName evidence="3">Uu.00g132670.m01.CDS01</fullName>
    </submittedName>
</protein>
<dbReference type="SUPFAM" id="SSF51197">
    <property type="entry name" value="Clavaminate synthase-like"/>
    <property type="match status" value="1"/>
</dbReference>
<dbReference type="EMBL" id="CAUWAG010000016">
    <property type="protein sequence ID" value="CAJ2510458.1"/>
    <property type="molecule type" value="Genomic_DNA"/>
</dbReference>
<dbReference type="GO" id="GO:0016491">
    <property type="term" value="F:oxidoreductase activity"/>
    <property type="evidence" value="ECO:0007669"/>
    <property type="project" value="UniProtKB-KW"/>
</dbReference>
<keyword evidence="1" id="KW-0560">Oxidoreductase</keyword>
<organism evidence="3 4">
    <name type="scientific">Anthostomella pinea</name>
    <dbReference type="NCBI Taxonomy" id="933095"/>
    <lineage>
        <taxon>Eukaryota</taxon>
        <taxon>Fungi</taxon>
        <taxon>Dikarya</taxon>
        <taxon>Ascomycota</taxon>
        <taxon>Pezizomycotina</taxon>
        <taxon>Sordariomycetes</taxon>
        <taxon>Xylariomycetidae</taxon>
        <taxon>Xylariales</taxon>
        <taxon>Xylariaceae</taxon>
        <taxon>Anthostomella</taxon>
    </lineage>
</organism>
<accession>A0AAI8YMQ6</accession>
<dbReference type="Proteomes" id="UP001295740">
    <property type="component" value="Unassembled WGS sequence"/>
</dbReference>
<evidence type="ECO:0000259" key="2">
    <source>
        <dbReference type="Pfam" id="PF02668"/>
    </source>
</evidence>
<reference evidence="3" key="1">
    <citation type="submission" date="2023-10" db="EMBL/GenBank/DDBJ databases">
        <authorList>
            <person name="Hackl T."/>
        </authorList>
    </citation>
    <scope>NUCLEOTIDE SEQUENCE</scope>
</reference>
<name>A0AAI8YMQ6_9PEZI</name>
<sequence length="216" mass="24458">MASRCLDIPPDLPIEATKTHDDGTLEVQWKHDFLERGSMHHSVYRQEQLRYLALHPALTKVSNTSTVARGPRTLWDRRKITRAASAFEYSELLLRGQSFYNAIRAFYLHGIVQVRNCPESEEGLLALTSLFGPCWEGKLFEGDFSHVNGSGMDGKQAIRLHTLHARHQHPPRIKVLHCLGNDCGGGEYVFSDGTKSATELAISERHLYWDMTQGEK</sequence>
<gene>
    <name evidence="3" type="ORF">KHLLAP_LOCUS10926</name>
</gene>
<evidence type="ECO:0000256" key="1">
    <source>
        <dbReference type="ARBA" id="ARBA00023002"/>
    </source>
</evidence>
<dbReference type="Pfam" id="PF02668">
    <property type="entry name" value="TauD"/>
    <property type="match status" value="1"/>
</dbReference>
<dbReference type="InterPro" id="IPR003819">
    <property type="entry name" value="TauD/TfdA-like"/>
</dbReference>
<dbReference type="InterPro" id="IPR042098">
    <property type="entry name" value="TauD-like_sf"/>
</dbReference>
<dbReference type="Gene3D" id="3.60.130.10">
    <property type="entry name" value="Clavaminate synthase-like"/>
    <property type="match status" value="1"/>
</dbReference>
<keyword evidence="4" id="KW-1185">Reference proteome</keyword>
<evidence type="ECO:0000313" key="4">
    <source>
        <dbReference type="Proteomes" id="UP001295740"/>
    </source>
</evidence>
<proteinExistence type="predicted"/>